<reference evidence="2" key="1">
    <citation type="journal article" date="2022" name="Mol. Ecol. Resour.">
        <title>The genomes of chicory, endive, great burdock and yacon provide insights into Asteraceae palaeo-polyploidization history and plant inulin production.</title>
        <authorList>
            <person name="Fan W."/>
            <person name="Wang S."/>
            <person name="Wang H."/>
            <person name="Wang A."/>
            <person name="Jiang F."/>
            <person name="Liu H."/>
            <person name="Zhao H."/>
            <person name="Xu D."/>
            <person name="Zhang Y."/>
        </authorList>
    </citation>
    <scope>NUCLEOTIDE SEQUENCE [LARGE SCALE GENOMIC DNA]</scope>
    <source>
        <strain evidence="2">cv. Yunnan</strain>
    </source>
</reference>
<dbReference type="Proteomes" id="UP001056120">
    <property type="component" value="Linkage Group LG22"/>
</dbReference>
<dbReference type="EMBL" id="CM042039">
    <property type="protein sequence ID" value="KAI3725656.1"/>
    <property type="molecule type" value="Genomic_DNA"/>
</dbReference>
<organism evidence="1 2">
    <name type="scientific">Smallanthus sonchifolius</name>
    <dbReference type="NCBI Taxonomy" id="185202"/>
    <lineage>
        <taxon>Eukaryota</taxon>
        <taxon>Viridiplantae</taxon>
        <taxon>Streptophyta</taxon>
        <taxon>Embryophyta</taxon>
        <taxon>Tracheophyta</taxon>
        <taxon>Spermatophyta</taxon>
        <taxon>Magnoliopsida</taxon>
        <taxon>eudicotyledons</taxon>
        <taxon>Gunneridae</taxon>
        <taxon>Pentapetalae</taxon>
        <taxon>asterids</taxon>
        <taxon>campanulids</taxon>
        <taxon>Asterales</taxon>
        <taxon>Asteraceae</taxon>
        <taxon>Asteroideae</taxon>
        <taxon>Heliantheae alliance</taxon>
        <taxon>Millerieae</taxon>
        <taxon>Smallanthus</taxon>
    </lineage>
</organism>
<sequence>MQVLLRSIAEISCPHTGAADFPRRTVEDEKTNQTKPNQSNRNKSQKNIVFLFSLPPLNPHNFLSLLYSFPVRYQTMNPIVGNRFSDQPITFLLLLFSLFYSSVQSQPSPPPSNDYPYSRFSPSMAIIIVVLVAALFFMGFFSIYIRRCSGDGGASVRAALSMRRAGRLAAASRGLDAEILETFPTFAYSTVKGLKIGKGALECAVCLNEFEDEETIRLIPKCDHVFHAECIDAWVEHHVTCPVCRCDLVPKPGESTQLASELESGAADSQQTPTTAAAEEEGNPEVLIRVGDEIVDQIPVRSKSVRGPALFEKFRSHSTGHSLVQPGENTDRFTLRLPEGVRKQVITSALMNRSVRMGGEGSARKGYRTGEGSSRGRSYRRMGSLDRGIFSRAPSFLSRAFSVRRQKVVSDNGGASTSATPADNIPFSNPGPRSDAPGLKGADSGRPPV</sequence>
<name>A0ACB9BUC3_9ASTR</name>
<evidence type="ECO:0000313" key="1">
    <source>
        <dbReference type="EMBL" id="KAI3725656.1"/>
    </source>
</evidence>
<protein>
    <submittedName>
        <fullName evidence="1">Uncharacterized protein</fullName>
    </submittedName>
</protein>
<keyword evidence="2" id="KW-1185">Reference proteome</keyword>
<comment type="caution">
    <text evidence="1">The sequence shown here is derived from an EMBL/GenBank/DDBJ whole genome shotgun (WGS) entry which is preliminary data.</text>
</comment>
<reference evidence="1 2" key="2">
    <citation type="journal article" date="2022" name="Mol. Ecol. Resour.">
        <title>The genomes of chicory, endive, great burdock and yacon provide insights into Asteraceae paleo-polyploidization history and plant inulin production.</title>
        <authorList>
            <person name="Fan W."/>
            <person name="Wang S."/>
            <person name="Wang H."/>
            <person name="Wang A."/>
            <person name="Jiang F."/>
            <person name="Liu H."/>
            <person name="Zhao H."/>
            <person name="Xu D."/>
            <person name="Zhang Y."/>
        </authorList>
    </citation>
    <scope>NUCLEOTIDE SEQUENCE [LARGE SCALE GENOMIC DNA]</scope>
    <source>
        <strain evidence="2">cv. Yunnan</strain>
        <tissue evidence="1">Leaves</tissue>
    </source>
</reference>
<gene>
    <name evidence="1" type="ORF">L1987_65447</name>
</gene>
<evidence type="ECO:0000313" key="2">
    <source>
        <dbReference type="Proteomes" id="UP001056120"/>
    </source>
</evidence>
<proteinExistence type="predicted"/>
<accession>A0ACB9BUC3</accession>